<dbReference type="SMART" id="SM00895">
    <property type="entry name" value="FCD"/>
    <property type="match status" value="1"/>
</dbReference>
<dbReference type="CDD" id="cd07377">
    <property type="entry name" value="WHTH_GntR"/>
    <property type="match status" value="1"/>
</dbReference>
<dbReference type="GO" id="GO:0003700">
    <property type="term" value="F:DNA-binding transcription factor activity"/>
    <property type="evidence" value="ECO:0007669"/>
    <property type="project" value="InterPro"/>
</dbReference>
<dbReference type="PANTHER" id="PTHR43537">
    <property type="entry name" value="TRANSCRIPTIONAL REGULATOR, GNTR FAMILY"/>
    <property type="match status" value="1"/>
</dbReference>
<name>A0A4R4DRH9_9PROT</name>
<dbReference type="AlphaFoldDB" id="A0A4R4DRH9"/>
<organism evidence="5 6">
    <name type="scientific">Roseicella aquatilis</name>
    <dbReference type="NCBI Taxonomy" id="2527868"/>
    <lineage>
        <taxon>Bacteria</taxon>
        <taxon>Pseudomonadati</taxon>
        <taxon>Pseudomonadota</taxon>
        <taxon>Alphaproteobacteria</taxon>
        <taxon>Acetobacterales</taxon>
        <taxon>Roseomonadaceae</taxon>
        <taxon>Roseicella</taxon>
    </lineage>
</organism>
<dbReference type="Pfam" id="PF00392">
    <property type="entry name" value="GntR"/>
    <property type="match status" value="1"/>
</dbReference>
<dbReference type="InterPro" id="IPR011711">
    <property type="entry name" value="GntR_C"/>
</dbReference>
<evidence type="ECO:0000259" key="4">
    <source>
        <dbReference type="PROSITE" id="PS50949"/>
    </source>
</evidence>
<dbReference type="PANTHER" id="PTHR43537:SF24">
    <property type="entry name" value="GLUCONATE OPERON TRANSCRIPTIONAL REPRESSOR"/>
    <property type="match status" value="1"/>
</dbReference>
<accession>A0A4R4DRH9</accession>
<dbReference type="InterPro" id="IPR000524">
    <property type="entry name" value="Tscrpt_reg_HTH_GntR"/>
</dbReference>
<keyword evidence="2" id="KW-0238">DNA-binding</keyword>
<gene>
    <name evidence="5" type="ORF">EXY23_08425</name>
</gene>
<evidence type="ECO:0000256" key="2">
    <source>
        <dbReference type="ARBA" id="ARBA00023125"/>
    </source>
</evidence>
<keyword evidence="3" id="KW-0804">Transcription</keyword>
<keyword evidence="1" id="KW-0805">Transcription regulation</keyword>
<dbReference type="SUPFAM" id="SSF48008">
    <property type="entry name" value="GntR ligand-binding domain-like"/>
    <property type="match status" value="1"/>
</dbReference>
<dbReference type="Proteomes" id="UP000295023">
    <property type="component" value="Unassembled WGS sequence"/>
</dbReference>
<dbReference type="Gene3D" id="1.20.120.530">
    <property type="entry name" value="GntR ligand-binding domain-like"/>
    <property type="match status" value="1"/>
</dbReference>
<reference evidence="5 6" key="1">
    <citation type="submission" date="2019-03" db="EMBL/GenBank/DDBJ databases">
        <title>Paracraurococcus aquatilis NE82 genome sequence.</title>
        <authorList>
            <person name="Zhao Y."/>
            <person name="Du Z."/>
        </authorList>
    </citation>
    <scope>NUCLEOTIDE SEQUENCE [LARGE SCALE GENOMIC DNA]</scope>
    <source>
        <strain evidence="5 6">NE82</strain>
    </source>
</reference>
<dbReference type="InterPro" id="IPR008920">
    <property type="entry name" value="TF_FadR/GntR_C"/>
</dbReference>
<evidence type="ECO:0000313" key="5">
    <source>
        <dbReference type="EMBL" id="TCZ63992.1"/>
    </source>
</evidence>
<dbReference type="GO" id="GO:0003677">
    <property type="term" value="F:DNA binding"/>
    <property type="evidence" value="ECO:0007669"/>
    <property type="project" value="UniProtKB-KW"/>
</dbReference>
<evidence type="ECO:0000313" key="6">
    <source>
        <dbReference type="Proteomes" id="UP000295023"/>
    </source>
</evidence>
<sequence length="229" mass="24758">MSRPQPLPRPDAEPGAPRLPLSRQALQTLREAIIAGRLAPGERLVEERLSAELGMSRVPIREAIKQLVVEGLAVPAADAPGGRGVQVAALSPEVAAELIEVRAVLEGLNARLAARNRAPFKRPRIEALLARGKALSPDTPPEELAALNAEFHALLAEAGANRVLQELMRPLRERTELVFRRNTTERAVLDWQEHALILEAVAEGDDELAALLAARHVRRAARPPRGPGG</sequence>
<dbReference type="SMART" id="SM00345">
    <property type="entry name" value="HTH_GNTR"/>
    <property type="match status" value="1"/>
</dbReference>
<evidence type="ECO:0000256" key="1">
    <source>
        <dbReference type="ARBA" id="ARBA00023015"/>
    </source>
</evidence>
<comment type="caution">
    <text evidence="5">The sequence shown here is derived from an EMBL/GenBank/DDBJ whole genome shotgun (WGS) entry which is preliminary data.</text>
</comment>
<dbReference type="EMBL" id="SKBM01000006">
    <property type="protein sequence ID" value="TCZ63992.1"/>
    <property type="molecule type" value="Genomic_DNA"/>
</dbReference>
<dbReference type="InterPro" id="IPR036390">
    <property type="entry name" value="WH_DNA-bd_sf"/>
</dbReference>
<keyword evidence="6" id="KW-1185">Reference proteome</keyword>
<dbReference type="RefSeq" id="WP_132286957.1">
    <property type="nucleotide sequence ID" value="NZ_SKBM01000006.1"/>
</dbReference>
<dbReference type="SUPFAM" id="SSF46785">
    <property type="entry name" value="Winged helix' DNA-binding domain"/>
    <property type="match status" value="1"/>
</dbReference>
<dbReference type="InterPro" id="IPR036388">
    <property type="entry name" value="WH-like_DNA-bd_sf"/>
</dbReference>
<dbReference type="Gene3D" id="1.10.10.10">
    <property type="entry name" value="Winged helix-like DNA-binding domain superfamily/Winged helix DNA-binding domain"/>
    <property type="match status" value="1"/>
</dbReference>
<proteinExistence type="predicted"/>
<feature type="domain" description="HTH gntR-type" evidence="4">
    <location>
        <begin position="19"/>
        <end position="90"/>
    </location>
</feature>
<protein>
    <submittedName>
        <fullName evidence="5">GntR family transcriptional regulator</fullName>
    </submittedName>
</protein>
<evidence type="ECO:0000256" key="3">
    <source>
        <dbReference type="ARBA" id="ARBA00023163"/>
    </source>
</evidence>
<dbReference type="OrthoDB" id="9812290at2"/>
<dbReference type="PROSITE" id="PS50949">
    <property type="entry name" value="HTH_GNTR"/>
    <property type="match status" value="1"/>
</dbReference>
<dbReference type="Pfam" id="PF07729">
    <property type="entry name" value="FCD"/>
    <property type="match status" value="1"/>
</dbReference>